<sequence>MFFVFSCKDQEDTGANETDKPVAEFTFKSMPVDVELSDAAREELKNWKTYDAFENSFAVFKKSRNTEDLKLAVADLLEKEARWAKDTFPEPYDNNQIKSRQTILRNFLLKTKGYLEMQEDVKEPIKEVLVARNALRNHFNRIARDTIDIKLLLNGE</sequence>
<keyword evidence="2" id="KW-1185">Reference proteome</keyword>
<proteinExistence type="predicted"/>
<dbReference type="AlphaFoldDB" id="A0A1V6LV04"/>
<protein>
    <submittedName>
        <fullName evidence="1">Uncharacterized protein</fullName>
    </submittedName>
</protein>
<gene>
    <name evidence="1" type="ORF">BUL40_00150</name>
</gene>
<comment type="caution">
    <text evidence="1">The sequence shown here is derived from an EMBL/GenBank/DDBJ whole genome shotgun (WGS) entry which is preliminary data.</text>
</comment>
<name>A0A1V6LV04_9FLAO</name>
<dbReference type="EMBL" id="MTBC01000001">
    <property type="protein sequence ID" value="OQD44003.1"/>
    <property type="molecule type" value="Genomic_DNA"/>
</dbReference>
<dbReference type="Proteomes" id="UP000191680">
    <property type="component" value="Unassembled WGS sequence"/>
</dbReference>
<evidence type="ECO:0000313" key="1">
    <source>
        <dbReference type="EMBL" id="OQD44003.1"/>
    </source>
</evidence>
<accession>A0A1V6LV04</accession>
<evidence type="ECO:0000313" key="2">
    <source>
        <dbReference type="Proteomes" id="UP000191680"/>
    </source>
</evidence>
<organism evidence="1 2">
    <name type="scientific">Croceivirga radicis</name>
    <dbReference type="NCBI Taxonomy" id="1929488"/>
    <lineage>
        <taxon>Bacteria</taxon>
        <taxon>Pseudomonadati</taxon>
        <taxon>Bacteroidota</taxon>
        <taxon>Flavobacteriia</taxon>
        <taxon>Flavobacteriales</taxon>
        <taxon>Flavobacteriaceae</taxon>
        <taxon>Croceivirga</taxon>
    </lineage>
</organism>
<reference evidence="1 2" key="1">
    <citation type="submission" date="2016-12" db="EMBL/GenBank/DDBJ databases">
        <authorList>
            <person name="Song W.-J."/>
            <person name="Kurnit D.M."/>
        </authorList>
    </citation>
    <scope>NUCLEOTIDE SEQUENCE [LARGE SCALE GENOMIC DNA]</scope>
    <source>
        <strain evidence="1 2">HSG9</strain>
    </source>
</reference>